<dbReference type="OrthoDB" id="10264585at2759"/>
<feature type="binding site" evidence="8">
    <location>
        <position position="431"/>
    </location>
    <ligand>
        <name>L-serine</name>
        <dbReference type="ChEBI" id="CHEBI:33384"/>
    </ligand>
</feature>
<evidence type="ECO:0000256" key="10">
    <source>
        <dbReference type="SAM" id="Coils"/>
    </source>
</evidence>
<dbReference type="InterPro" id="IPR033729">
    <property type="entry name" value="SerRS_core"/>
</dbReference>
<dbReference type="HOGENOM" id="CLU_023797_4_3_1"/>
<dbReference type="Gene3D" id="1.10.287.40">
    <property type="entry name" value="Serine-tRNA synthetase, tRNA binding domain"/>
    <property type="match status" value="1"/>
</dbReference>
<evidence type="ECO:0000256" key="2">
    <source>
        <dbReference type="ARBA" id="ARBA00022598"/>
    </source>
</evidence>
<dbReference type="GO" id="GO:0004828">
    <property type="term" value="F:serine-tRNA ligase activity"/>
    <property type="evidence" value="ECO:0007669"/>
    <property type="project" value="UniProtKB-EC"/>
</dbReference>
<feature type="domain" description="Aminoacyl-transfer RNA synthetases class-II family profile" evidence="11">
    <location>
        <begin position="182"/>
        <end position="459"/>
    </location>
</feature>
<dbReference type="Pfam" id="PF02403">
    <property type="entry name" value="Seryl_tRNA_N"/>
    <property type="match status" value="1"/>
</dbReference>
<feature type="binding site" evidence="9">
    <location>
        <begin position="326"/>
        <end position="329"/>
    </location>
    <ligand>
        <name>ATP</name>
        <dbReference type="ChEBI" id="CHEBI:30616"/>
    </ligand>
</feature>
<dbReference type="PIRSF" id="PIRSF001529">
    <property type="entry name" value="Ser-tRNA-synth_IIa"/>
    <property type="match status" value="1"/>
</dbReference>
<proteinExistence type="predicted"/>
<dbReference type="GO" id="GO:0005524">
    <property type="term" value="F:ATP binding"/>
    <property type="evidence" value="ECO:0007669"/>
    <property type="project" value="UniProtKB-KW"/>
</dbReference>
<sequence length="474" mass="54442">MVRYLKVDFISFRRNLFRRKFYNTIKNKTYSTQPQYSYLSPNLNYKYFVTNSEKISQNIINRNLKDVNISLVCSLYENYRNIITESNSLRSKHNELSKSNNNLSLNESGSKTILLEEAKKLKQQIQQKESKLLEIEKELLKEALKIPNDTHFNTPIGNEENAKLIKQIGEKIIPTKDLSLKDHLTICKNLNLINFDQASNVTGTSWYYLMNEGALFELALIQYGIEKAIKKGFTPIITPDVIKSEFSHACGFQPRDNDEVSQNYFISNETSQNLVLSATAEIPLAGLYSNKILSHKELPIKLVGFGRAFRSEAGARGQDTKGLYRVHQFSKVELFTITKNDQSDKMFEEIIELQEEIYKDLGLCFRIMDMPTHELGASTYCKYDMEAWMPGRGKWGEISSASNCTDYQSRRLNIRYKSPPSNTTEFVHTLNGTAVAIPRLIIAILENFQKDDGKSVVIPKVLRKWMGDKDIINL</sequence>
<evidence type="ECO:0000256" key="6">
    <source>
        <dbReference type="ARBA" id="ARBA00023146"/>
    </source>
</evidence>
<evidence type="ECO:0000256" key="1">
    <source>
        <dbReference type="ARBA" id="ARBA00012840"/>
    </source>
</evidence>
<feature type="binding site" evidence="8">
    <location>
        <position position="279"/>
    </location>
    <ligand>
        <name>L-serine</name>
        <dbReference type="ChEBI" id="CHEBI:33384"/>
    </ligand>
</feature>
<dbReference type="STRING" id="1432141.A0A015LGH9"/>
<keyword evidence="2 12" id="KW-0436">Ligase</keyword>
<dbReference type="InterPro" id="IPR006195">
    <property type="entry name" value="aa-tRNA-synth_II"/>
</dbReference>
<dbReference type="Gene3D" id="3.30.930.10">
    <property type="entry name" value="Bira Bifunctional Protein, Domain 2"/>
    <property type="match status" value="1"/>
</dbReference>
<dbReference type="InterPro" id="IPR002314">
    <property type="entry name" value="aa-tRNA-synt_IIb"/>
</dbReference>
<protein>
    <recommendedName>
        <fullName evidence="1">serine--tRNA ligase</fullName>
        <ecNumber evidence="1">6.1.1.11</ecNumber>
    </recommendedName>
    <alternativeName>
        <fullName evidence="7">Seryl-tRNA synthetase</fullName>
    </alternativeName>
</protein>
<keyword evidence="3" id="KW-0547">Nucleotide-binding</keyword>
<evidence type="ECO:0000313" key="13">
    <source>
        <dbReference type="Proteomes" id="UP000022910"/>
    </source>
</evidence>
<feature type="binding site" evidence="8">
    <location>
        <position position="310"/>
    </location>
    <ligand>
        <name>L-serine</name>
        <dbReference type="ChEBI" id="CHEBI:33384"/>
    </ligand>
</feature>
<comment type="caution">
    <text evidence="12">The sequence shown here is derived from an EMBL/GenBank/DDBJ whole genome shotgun (WGS) entry which is preliminary data.</text>
</comment>
<feature type="binding site" evidence="9">
    <location>
        <begin position="310"/>
        <end position="312"/>
    </location>
    <ligand>
        <name>ATP</name>
        <dbReference type="ChEBI" id="CHEBI:30616"/>
    </ligand>
</feature>
<dbReference type="Proteomes" id="UP000022910">
    <property type="component" value="Unassembled WGS sequence"/>
</dbReference>
<keyword evidence="10" id="KW-0175">Coiled coil</keyword>
<reference evidence="12 13" key="1">
    <citation type="submission" date="2014-02" db="EMBL/GenBank/DDBJ databases">
        <title>Single nucleus genome sequencing reveals high similarity among nuclei of an endomycorrhizal fungus.</title>
        <authorList>
            <person name="Lin K."/>
            <person name="Geurts R."/>
            <person name="Zhang Z."/>
            <person name="Limpens E."/>
            <person name="Saunders D.G."/>
            <person name="Mu D."/>
            <person name="Pang E."/>
            <person name="Cao H."/>
            <person name="Cha H."/>
            <person name="Lin T."/>
            <person name="Zhou Q."/>
            <person name="Shang Y."/>
            <person name="Li Y."/>
            <person name="Ivanov S."/>
            <person name="Sharma T."/>
            <person name="Velzen R.V."/>
            <person name="Ruijter N.D."/>
            <person name="Aanen D.K."/>
            <person name="Win J."/>
            <person name="Kamoun S."/>
            <person name="Bisseling T."/>
            <person name="Huang S."/>
        </authorList>
    </citation>
    <scope>NUCLEOTIDE SEQUENCE [LARGE SCALE GENOMIC DNA]</scope>
    <source>
        <strain evidence="13">DAOM197198w</strain>
    </source>
</reference>
<dbReference type="NCBIfam" id="TIGR00414">
    <property type="entry name" value="serS"/>
    <property type="match status" value="1"/>
</dbReference>
<keyword evidence="4 9" id="KW-0067">ATP-binding</keyword>
<dbReference type="InterPro" id="IPR045864">
    <property type="entry name" value="aa-tRNA-synth_II/BPL/LPL"/>
</dbReference>
<dbReference type="InterPro" id="IPR015866">
    <property type="entry name" value="Ser-tRNA-synth_1_N"/>
</dbReference>
<dbReference type="UniPathway" id="UPA00906">
    <property type="reaction ID" value="UER00895"/>
</dbReference>
<dbReference type="PANTHER" id="PTHR11778">
    <property type="entry name" value="SERYL-TRNA SYNTHETASE"/>
    <property type="match status" value="1"/>
</dbReference>
<evidence type="ECO:0000256" key="9">
    <source>
        <dbReference type="PIRSR" id="PIRSR001529-2"/>
    </source>
</evidence>
<dbReference type="GO" id="GO:0006434">
    <property type="term" value="P:seryl-tRNA aminoacylation"/>
    <property type="evidence" value="ECO:0007669"/>
    <property type="project" value="InterPro"/>
</dbReference>
<dbReference type="EC" id="6.1.1.11" evidence="1"/>
<evidence type="ECO:0000256" key="4">
    <source>
        <dbReference type="ARBA" id="ARBA00022840"/>
    </source>
</evidence>
<gene>
    <name evidence="12" type="ORF">RirG_239010</name>
</gene>
<dbReference type="InterPro" id="IPR010978">
    <property type="entry name" value="tRNA-bd_arm"/>
</dbReference>
<evidence type="ECO:0000256" key="5">
    <source>
        <dbReference type="ARBA" id="ARBA00022917"/>
    </source>
</evidence>
<dbReference type="PRINTS" id="PR00981">
    <property type="entry name" value="TRNASYNTHSER"/>
</dbReference>
<dbReference type="AlphaFoldDB" id="A0A015LGH9"/>
<evidence type="ECO:0000256" key="8">
    <source>
        <dbReference type="PIRSR" id="PIRSR001529-1"/>
    </source>
</evidence>
<dbReference type="CDD" id="cd00770">
    <property type="entry name" value="SerRS_core"/>
    <property type="match status" value="1"/>
</dbReference>
<feature type="coiled-coil region" evidence="10">
    <location>
        <begin position="111"/>
        <end position="138"/>
    </location>
</feature>
<dbReference type="InterPro" id="IPR042103">
    <property type="entry name" value="SerRS_1_N_sf"/>
</dbReference>
<accession>A0A015LGH9</accession>
<evidence type="ECO:0000313" key="12">
    <source>
        <dbReference type="EMBL" id="EXX53968.1"/>
    </source>
</evidence>
<evidence type="ECO:0000256" key="7">
    <source>
        <dbReference type="ARBA" id="ARBA00031113"/>
    </source>
</evidence>
<feature type="binding site" evidence="9">
    <location>
        <begin position="397"/>
        <end position="400"/>
    </location>
    <ligand>
        <name>ATP</name>
        <dbReference type="ChEBI" id="CHEBI:30616"/>
    </ligand>
</feature>
<feature type="binding site" evidence="8">
    <location>
        <position position="333"/>
    </location>
    <ligand>
        <name>L-serine</name>
        <dbReference type="ChEBI" id="CHEBI:33384"/>
    </ligand>
</feature>
<name>A0A015LGH9_RHIIW</name>
<evidence type="ECO:0000259" key="11">
    <source>
        <dbReference type="PROSITE" id="PS50862"/>
    </source>
</evidence>
<dbReference type="Pfam" id="PF00587">
    <property type="entry name" value="tRNA-synt_2b"/>
    <property type="match status" value="1"/>
</dbReference>
<dbReference type="PROSITE" id="PS50862">
    <property type="entry name" value="AA_TRNA_LIGASE_II"/>
    <property type="match status" value="1"/>
</dbReference>
<keyword evidence="13" id="KW-1185">Reference proteome</keyword>
<feature type="site" description="Important for serine binding" evidence="8">
    <location>
        <position position="433"/>
    </location>
</feature>
<dbReference type="EMBL" id="JEMT01028689">
    <property type="protein sequence ID" value="EXX53968.1"/>
    <property type="molecule type" value="Genomic_DNA"/>
</dbReference>
<dbReference type="SUPFAM" id="SSF55681">
    <property type="entry name" value="Class II aaRS and biotin synthetases"/>
    <property type="match status" value="1"/>
</dbReference>
<evidence type="ECO:0000256" key="3">
    <source>
        <dbReference type="ARBA" id="ARBA00022741"/>
    </source>
</evidence>
<dbReference type="SUPFAM" id="SSF46589">
    <property type="entry name" value="tRNA-binding arm"/>
    <property type="match status" value="1"/>
</dbReference>
<dbReference type="OMA" id="EQNCIDR"/>
<organism evidence="12 13">
    <name type="scientific">Rhizophagus irregularis (strain DAOM 197198w)</name>
    <name type="common">Glomus intraradices</name>
    <dbReference type="NCBI Taxonomy" id="1432141"/>
    <lineage>
        <taxon>Eukaryota</taxon>
        <taxon>Fungi</taxon>
        <taxon>Fungi incertae sedis</taxon>
        <taxon>Mucoromycota</taxon>
        <taxon>Glomeromycotina</taxon>
        <taxon>Glomeromycetes</taxon>
        <taxon>Glomerales</taxon>
        <taxon>Glomeraceae</taxon>
        <taxon>Rhizophagus</taxon>
    </lineage>
</organism>
<dbReference type="SMR" id="A0A015LGH9"/>
<dbReference type="InterPro" id="IPR002317">
    <property type="entry name" value="Ser-tRNA-ligase_type_1"/>
</dbReference>
<keyword evidence="6" id="KW-0030">Aminoacyl-tRNA synthetase</keyword>
<keyword evidence="5" id="KW-0648">Protein biosynthesis</keyword>